<evidence type="ECO:0000256" key="8">
    <source>
        <dbReference type="ARBA" id="ARBA00022989"/>
    </source>
</evidence>
<evidence type="ECO:0000256" key="2">
    <source>
        <dbReference type="ARBA" id="ARBA00004167"/>
    </source>
</evidence>
<comment type="caution">
    <text evidence="14">The sequence shown here is derived from an EMBL/GenBank/DDBJ whole genome shotgun (WGS) entry which is preliminary data.</text>
</comment>
<dbReference type="SUPFAM" id="SSF48264">
    <property type="entry name" value="Cytochrome P450"/>
    <property type="match status" value="1"/>
</dbReference>
<keyword evidence="11" id="KW-0503">Monooxygenase</keyword>
<proteinExistence type="inferred from homology"/>
<accession>A0ABQ8UXW5</accession>
<keyword evidence="12" id="KW-0472">Membrane</keyword>
<dbReference type="PRINTS" id="PR00385">
    <property type="entry name" value="P450"/>
</dbReference>
<comment type="cofactor">
    <cofactor evidence="1">
        <name>heme</name>
        <dbReference type="ChEBI" id="CHEBI:30413"/>
    </cofactor>
</comment>
<evidence type="ECO:0000256" key="5">
    <source>
        <dbReference type="ARBA" id="ARBA00022617"/>
    </source>
</evidence>
<comment type="similarity">
    <text evidence="4">Belongs to the cytochrome P450 family.</text>
</comment>
<dbReference type="PANTHER" id="PTHR46300">
    <property type="entry name" value="P450, PUTATIVE (EUROFUNG)-RELATED-RELATED"/>
    <property type="match status" value="1"/>
</dbReference>
<keyword evidence="5" id="KW-0349">Heme</keyword>
<keyword evidence="8" id="KW-1133">Transmembrane helix</keyword>
<evidence type="ECO:0000256" key="11">
    <source>
        <dbReference type="ARBA" id="ARBA00023033"/>
    </source>
</evidence>
<evidence type="ECO:0000256" key="6">
    <source>
        <dbReference type="ARBA" id="ARBA00022692"/>
    </source>
</evidence>
<comment type="subcellular location">
    <subcellularLocation>
        <location evidence="2">Membrane</location>
        <topology evidence="2">Single-pass membrane protein</topology>
    </subcellularLocation>
</comment>
<dbReference type="PANTHER" id="PTHR46300:SF2">
    <property type="entry name" value="CYTOCHROME P450 MONOOXYGENASE ALNH-RELATED"/>
    <property type="match status" value="1"/>
</dbReference>
<dbReference type="Gene3D" id="1.10.630.10">
    <property type="entry name" value="Cytochrome P450"/>
    <property type="match status" value="1"/>
</dbReference>
<keyword evidence="7" id="KW-0479">Metal-binding</keyword>
<evidence type="ECO:0000256" key="7">
    <source>
        <dbReference type="ARBA" id="ARBA00022723"/>
    </source>
</evidence>
<keyword evidence="13" id="KW-0325">Glycoprotein</keyword>
<keyword evidence="10" id="KW-0408">Iron</keyword>
<evidence type="ECO:0000313" key="14">
    <source>
        <dbReference type="EMBL" id="KAJ4463529.1"/>
    </source>
</evidence>
<keyword evidence="6" id="KW-0812">Transmembrane</keyword>
<dbReference type="InterPro" id="IPR036396">
    <property type="entry name" value="Cyt_P450_sf"/>
</dbReference>
<reference evidence="14" key="1">
    <citation type="submission" date="2022-08" db="EMBL/GenBank/DDBJ databases">
        <title>A Global Phylogenomic Analysis of the Shiitake Genus Lentinula.</title>
        <authorList>
            <consortium name="DOE Joint Genome Institute"/>
            <person name="Sierra-Patev S."/>
            <person name="Min B."/>
            <person name="Naranjo-Ortiz M."/>
            <person name="Looney B."/>
            <person name="Konkel Z."/>
            <person name="Slot J.C."/>
            <person name="Sakamoto Y."/>
            <person name="Steenwyk J.L."/>
            <person name="Rokas A."/>
            <person name="Carro J."/>
            <person name="Camarero S."/>
            <person name="Ferreira P."/>
            <person name="Molpeceres G."/>
            <person name="Ruiz-Duenas F.J."/>
            <person name="Serrano A."/>
            <person name="Henrissat B."/>
            <person name="Drula E."/>
            <person name="Hughes K.W."/>
            <person name="Mata J.L."/>
            <person name="Ishikawa N.K."/>
            <person name="Vargas-Isla R."/>
            <person name="Ushijima S."/>
            <person name="Smith C.A."/>
            <person name="Ahrendt S."/>
            <person name="Andreopoulos W."/>
            <person name="He G."/>
            <person name="Labutti K."/>
            <person name="Lipzen A."/>
            <person name="Ng V."/>
            <person name="Riley R."/>
            <person name="Sandor L."/>
            <person name="Barry K."/>
            <person name="Martinez A.T."/>
            <person name="Xiao Y."/>
            <person name="Gibbons J.G."/>
            <person name="Terashima K."/>
            <person name="Grigoriev I.V."/>
            <person name="Hibbett D.S."/>
        </authorList>
    </citation>
    <scope>NUCLEOTIDE SEQUENCE</scope>
    <source>
        <strain evidence="14">RHP3577 ss4</strain>
    </source>
</reference>
<evidence type="ECO:0000256" key="3">
    <source>
        <dbReference type="ARBA" id="ARBA00005179"/>
    </source>
</evidence>
<name>A0ABQ8UXW5_9AGAR</name>
<evidence type="ECO:0000256" key="4">
    <source>
        <dbReference type="ARBA" id="ARBA00010617"/>
    </source>
</evidence>
<evidence type="ECO:0000256" key="13">
    <source>
        <dbReference type="ARBA" id="ARBA00023180"/>
    </source>
</evidence>
<gene>
    <name evidence="14" type="ORF">C8R41DRAFT_892104</name>
</gene>
<keyword evidence="9" id="KW-0560">Oxidoreductase</keyword>
<protein>
    <submittedName>
        <fullName evidence="14">Cytochrome P450</fullName>
    </submittedName>
</protein>
<dbReference type="InterPro" id="IPR050364">
    <property type="entry name" value="Cytochrome_P450_fung"/>
</dbReference>
<sequence>MTYLFHHLSKWTLLAGFAAFVYLYRRVFALGKGHLPPGPRGLPLVGNLFQLSMEAWVTFAEWKARCPLVYISVAGRSIVIMNTHKVAADLLDRRGPIYSDRPRFIVASEILTGGLLVVFTQYNDIWRRMRRAGHEGLSQSASADFYAPQSREAILLVDGLLKHPELWNEEIRRRVFLHLRISSREISMYYFSSATASMIWSVIYDKPPITSTQDPQIARINDFITRIVRAAFPGAHYVEFFTWMKYIPSSIAKWKREAEEWYRKDSELFEGFFLEARQRVTSGEERSSFAANLIRDSERHGLSDKESAWLAATLYTAGAETTAGVLSWFMLAMILYPDIQKKIQQELDTVVGRGRLPTFADQAHLPYLQATVREALRWHPVDPVGLPHQSTQDDWYKGFFIPKGTICIANVWSLNRDVEAYGSDASEFNPGRFLDENSQLKPILADTKEEGHVTYGFGRRLCIGRHVANNSLFIDIACLLWAVNIGPVHDSQGNPIMPIESKSINDGLVVRPIPFNCTITPRFTEVKTLLAQSKELAGNN</sequence>
<dbReference type="Proteomes" id="UP001150217">
    <property type="component" value="Unassembled WGS sequence"/>
</dbReference>
<evidence type="ECO:0000256" key="9">
    <source>
        <dbReference type="ARBA" id="ARBA00023002"/>
    </source>
</evidence>
<evidence type="ECO:0000256" key="12">
    <source>
        <dbReference type="ARBA" id="ARBA00023136"/>
    </source>
</evidence>
<dbReference type="CDD" id="cd11065">
    <property type="entry name" value="CYP64-like"/>
    <property type="match status" value="1"/>
</dbReference>
<dbReference type="PRINTS" id="PR00463">
    <property type="entry name" value="EP450I"/>
</dbReference>
<evidence type="ECO:0000256" key="10">
    <source>
        <dbReference type="ARBA" id="ARBA00023004"/>
    </source>
</evidence>
<dbReference type="Pfam" id="PF00067">
    <property type="entry name" value="p450"/>
    <property type="match status" value="1"/>
</dbReference>
<dbReference type="InterPro" id="IPR001128">
    <property type="entry name" value="Cyt_P450"/>
</dbReference>
<evidence type="ECO:0000313" key="15">
    <source>
        <dbReference type="Proteomes" id="UP001150217"/>
    </source>
</evidence>
<comment type="pathway">
    <text evidence="3">Secondary metabolite biosynthesis.</text>
</comment>
<keyword evidence="15" id="KW-1185">Reference proteome</keyword>
<dbReference type="InterPro" id="IPR002401">
    <property type="entry name" value="Cyt_P450_E_grp-I"/>
</dbReference>
<dbReference type="EMBL" id="JANVFT010000161">
    <property type="protein sequence ID" value="KAJ4463529.1"/>
    <property type="molecule type" value="Genomic_DNA"/>
</dbReference>
<evidence type="ECO:0000256" key="1">
    <source>
        <dbReference type="ARBA" id="ARBA00001971"/>
    </source>
</evidence>
<organism evidence="14 15">
    <name type="scientific">Lentinula lateritia</name>
    <dbReference type="NCBI Taxonomy" id="40482"/>
    <lineage>
        <taxon>Eukaryota</taxon>
        <taxon>Fungi</taxon>
        <taxon>Dikarya</taxon>
        <taxon>Basidiomycota</taxon>
        <taxon>Agaricomycotina</taxon>
        <taxon>Agaricomycetes</taxon>
        <taxon>Agaricomycetidae</taxon>
        <taxon>Agaricales</taxon>
        <taxon>Marasmiineae</taxon>
        <taxon>Omphalotaceae</taxon>
        <taxon>Lentinula</taxon>
    </lineage>
</organism>